<name>A0ABR0QLR9_GOSAR</name>
<gene>
    <name evidence="1" type="ORF">PVK06_008786</name>
</gene>
<evidence type="ECO:0000313" key="2">
    <source>
        <dbReference type="Proteomes" id="UP001358586"/>
    </source>
</evidence>
<dbReference type="EMBL" id="JARKNE010000003">
    <property type="protein sequence ID" value="KAK5839929.1"/>
    <property type="molecule type" value="Genomic_DNA"/>
</dbReference>
<dbReference type="Proteomes" id="UP001358586">
    <property type="component" value="Chromosome 3"/>
</dbReference>
<organism evidence="1 2">
    <name type="scientific">Gossypium arboreum</name>
    <name type="common">Tree cotton</name>
    <name type="synonym">Gossypium nanking</name>
    <dbReference type="NCBI Taxonomy" id="29729"/>
    <lineage>
        <taxon>Eukaryota</taxon>
        <taxon>Viridiplantae</taxon>
        <taxon>Streptophyta</taxon>
        <taxon>Embryophyta</taxon>
        <taxon>Tracheophyta</taxon>
        <taxon>Spermatophyta</taxon>
        <taxon>Magnoliopsida</taxon>
        <taxon>eudicotyledons</taxon>
        <taxon>Gunneridae</taxon>
        <taxon>Pentapetalae</taxon>
        <taxon>rosids</taxon>
        <taxon>malvids</taxon>
        <taxon>Malvales</taxon>
        <taxon>Malvaceae</taxon>
        <taxon>Malvoideae</taxon>
        <taxon>Gossypium</taxon>
    </lineage>
</organism>
<comment type="caution">
    <text evidence="1">The sequence shown here is derived from an EMBL/GenBank/DDBJ whole genome shotgun (WGS) entry which is preliminary data.</text>
</comment>
<keyword evidence="2" id="KW-1185">Reference proteome</keyword>
<protein>
    <submittedName>
        <fullName evidence="1">Uncharacterized protein</fullName>
    </submittedName>
</protein>
<evidence type="ECO:0000313" key="1">
    <source>
        <dbReference type="EMBL" id="KAK5839929.1"/>
    </source>
</evidence>
<reference evidence="1 2" key="1">
    <citation type="submission" date="2023-03" db="EMBL/GenBank/DDBJ databases">
        <title>WGS of Gossypium arboreum.</title>
        <authorList>
            <person name="Yu D."/>
        </authorList>
    </citation>
    <scope>NUCLEOTIDE SEQUENCE [LARGE SCALE GENOMIC DNA]</scope>
    <source>
        <tissue evidence="1">Leaf</tissue>
    </source>
</reference>
<proteinExistence type="predicted"/>
<sequence>MVLKEEWKIDRILPPLTSERRINLTHTVALPERLAFSSINSNDRLESLRSGKRGQFEREIVDG</sequence>
<accession>A0ABR0QLR9</accession>